<keyword evidence="3 10" id="KW-0808">Transferase</keyword>
<keyword evidence="7 10" id="KW-0443">Lipid metabolism</keyword>
<dbReference type="GO" id="GO:0030148">
    <property type="term" value="P:sphingolipid biosynthetic process"/>
    <property type="evidence" value="ECO:0007669"/>
    <property type="project" value="TreeGrafter"/>
</dbReference>
<protein>
    <recommendedName>
        <fullName evidence="10">Elongation of very long chain fatty acids protein</fullName>
        <ecNumber evidence="10">2.3.1.199</ecNumber>
    </recommendedName>
    <alternativeName>
        <fullName evidence="10">Very-long-chain 3-oxoacyl-CoA synthase</fullName>
    </alternativeName>
</protein>
<keyword evidence="8 10" id="KW-0472">Membrane</keyword>
<evidence type="ECO:0000256" key="3">
    <source>
        <dbReference type="ARBA" id="ARBA00022679"/>
    </source>
</evidence>
<dbReference type="GO" id="GO:0034625">
    <property type="term" value="P:fatty acid elongation, monounsaturated fatty acid"/>
    <property type="evidence" value="ECO:0007669"/>
    <property type="project" value="TreeGrafter"/>
</dbReference>
<accession>A0A9Q0YK99</accession>
<feature type="transmembrane region" description="Helical" evidence="10">
    <location>
        <begin position="36"/>
        <end position="57"/>
    </location>
</feature>
<evidence type="ECO:0000256" key="2">
    <source>
        <dbReference type="ARBA" id="ARBA00022516"/>
    </source>
</evidence>
<evidence type="ECO:0000256" key="10">
    <source>
        <dbReference type="RuleBase" id="RU361115"/>
    </source>
</evidence>
<evidence type="ECO:0000313" key="12">
    <source>
        <dbReference type="EMBL" id="KAJ8023992.1"/>
    </source>
</evidence>
<gene>
    <name evidence="12" type="ORF">HOLleu_36589</name>
</gene>
<keyword evidence="2 10" id="KW-0444">Lipid biosynthesis</keyword>
<dbReference type="EC" id="2.3.1.199" evidence="10"/>
<feature type="transmembrane region" description="Helical" evidence="10">
    <location>
        <begin position="77"/>
        <end position="99"/>
    </location>
</feature>
<evidence type="ECO:0000256" key="7">
    <source>
        <dbReference type="ARBA" id="ARBA00023098"/>
    </source>
</evidence>
<evidence type="ECO:0000313" key="13">
    <source>
        <dbReference type="Proteomes" id="UP001152320"/>
    </source>
</evidence>
<evidence type="ECO:0000256" key="4">
    <source>
        <dbReference type="ARBA" id="ARBA00022692"/>
    </source>
</evidence>
<proteinExistence type="inferred from homology"/>
<evidence type="ECO:0000256" key="11">
    <source>
        <dbReference type="SAM" id="MobiDB-lite"/>
    </source>
</evidence>
<keyword evidence="13" id="KW-1185">Reference proteome</keyword>
<keyword evidence="4 10" id="KW-0812">Transmembrane</keyword>
<evidence type="ECO:0000256" key="9">
    <source>
        <dbReference type="ARBA" id="ARBA00023160"/>
    </source>
</evidence>
<organism evidence="12 13">
    <name type="scientific">Holothuria leucospilota</name>
    <name type="common">Black long sea cucumber</name>
    <name type="synonym">Mertensiothuria leucospilota</name>
    <dbReference type="NCBI Taxonomy" id="206669"/>
    <lineage>
        <taxon>Eukaryota</taxon>
        <taxon>Metazoa</taxon>
        <taxon>Echinodermata</taxon>
        <taxon>Eleutherozoa</taxon>
        <taxon>Echinozoa</taxon>
        <taxon>Holothuroidea</taxon>
        <taxon>Aspidochirotacea</taxon>
        <taxon>Aspidochirotida</taxon>
        <taxon>Holothuriidae</taxon>
        <taxon>Holothuria</taxon>
    </lineage>
</organism>
<dbReference type="PANTHER" id="PTHR11157">
    <property type="entry name" value="FATTY ACID ACYL TRANSFERASE-RELATED"/>
    <property type="match status" value="1"/>
</dbReference>
<comment type="similarity">
    <text evidence="10">Belongs to the ELO family.</text>
</comment>
<name>A0A9Q0YK99_HOLLE</name>
<dbReference type="PROSITE" id="PS01188">
    <property type="entry name" value="ELO"/>
    <property type="match status" value="1"/>
</dbReference>
<feature type="transmembrane region" description="Helical" evidence="10">
    <location>
        <begin position="186"/>
        <end position="205"/>
    </location>
</feature>
<feature type="transmembrane region" description="Helical" evidence="10">
    <location>
        <begin position="156"/>
        <end position="174"/>
    </location>
</feature>
<dbReference type="InterPro" id="IPR030457">
    <property type="entry name" value="ELO_CS"/>
</dbReference>
<feature type="compositionally biased region" description="Polar residues" evidence="11">
    <location>
        <begin position="271"/>
        <end position="280"/>
    </location>
</feature>
<evidence type="ECO:0000256" key="5">
    <source>
        <dbReference type="ARBA" id="ARBA00022832"/>
    </source>
</evidence>
<feature type="compositionally biased region" description="Basic and acidic residues" evidence="11">
    <location>
        <begin position="296"/>
        <end position="308"/>
    </location>
</feature>
<comment type="subcellular location">
    <subcellularLocation>
        <location evidence="1">Membrane</location>
        <topology evidence="1">Multi-pass membrane protein</topology>
    </subcellularLocation>
</comment>
<dbReference type="GO" id="GO:0042761">
    <property type="term" value="P:very long-chain fatty acid biosynthetic process"/>
    <property type="evidence" value="ECO:0007669"/>
    <property type="project" value="TreeGrafter"/>
</dbReference>
<comment type="catalytic activity">
    <reaction evidence="10">
        <text>a very-long-chain acyl-CoA + malonyl-CoA + H(+) = a very-long-chain 3-oxoacyl-CoA + CO2 + CoA</text>
        <dbReference type="Rhea" id="RHEA:32727"/>
        <dbReference type="ChEBI" id="CHEBI:15378"/>
        <dbReference type="ChEBI" id="CHEBI:16526"/>
        <dbReference type="ChEBI" id="CHEBI:57287"/>
        <dbReference type="ChEBI" id="CHEBI:57384"/>
        <dbReference type="ChEBI" id="CHEBI:90725"/>
        <dbReference type="ChEBI" id="CHEBI:90736"/>
        <dbReference type="EC" id="2.3.1.199"/>
    </reaction>
</comment>
<dbReference type="Pfam" id="PF01151">
    <property type="entry name" value="ELO"/>
    <property type="match status" value="1"/>
</dbReference>
<dbReference type="GO" id="GO:0034626">
    <property type="term" value="P:fatty acid elongation, polyunsaturated fatty acid"/>
    <property type="evidence" value="ECO:0007669"/>
    <property type="project" value="TreeGrafter"/>
</dbReference>
<dbReference type="GO" id="GO:0005789">
    <property type="term" value="C:endoplasmic reticulum membrane"/>
    <property type="evidence" value="ECO:0007669"/>
    <property type="project" value="TreeGrafter"/>
</dbReference>
<evidence type="ECO:0000256" key="1">
    <source>
        <dbReference type="ARBA" id="ARBA00004141"/>
    </source>
</evidence>
<evidence type="ECO:0000256" key="6">
    <source>
        <dbReference type="ARBA" id="ARBA00022989"/>
    </source>
</evidence>
<dbReference type="AlphaFoldDB" id="A0A9Q0YK99"/>
<feature type="region of interest" description="Disordered" evidence="11">
    <location>
        <begin position="271"/>
        <end position="308"/>
    </location>
</feature>
<dbReference type="GO" id="GO:0019367">
    <property type="term" value="P:fatty acid elongation, saturated fatty acid"/>
    <property type="evidence" value="ECO:0007669"/>
    <property type="project" value="TreeGrafter"/>
</dbReference>
<dbReference type="InterPro" id="IPR002076">
    <property type="entry name" value="ELO_fam"/>
</dbReference>
<comment type="caution">
    <text evidence="12">The sequence shown here is derived from an EMBL/GenBank/DDBJ whole genome shotgun (WGS) entry which is preliminary data.</text>
</comment>
<dbReference type="GO" id="GO:0009922">
    <property type="term" value="F:fatty acid elongase activity"/>
    <property type="evidence" value="ECO:0007669"/>
    <property type="project" value="UniProtKB-EC"/>
</dbReference>
<dbReference type="PANTHER" id="PTHR11157:SF166">
    <property type="entry name" value="ELONGATION OF VERY LONG CHAIN FATTY ACIDS PROTEIN"/>
    <property type="match status" value="1"/>
</dbReference>
<dbReference type="Proteomes" id="UP001152320">
    <property type="component" value="Chromosome 19"/>
</dbReference>
<reference evidence="12" key="1">
    <citation type="submission" date="2021-10" db="EMBL/GenBank/DDBJ databases">
        <title>Tropical sea cucumber genome reveals ecological adaptation and Cuvierian tubules defense mechanism.</title>
        <authorList>
            <person name="Chen T."/>
        </authorList>
    </citation>
    <scope>NUCLEOTIDE SEQUENCE</scope>
    <source>
        <strain evidence="12">Nanhai2018</strain>
        <tissue evidence="12">Muscle</tissue>
    </source>
</reference>
<keyword evidence="6 10" id="KW-1133">Transmembrane helix</keyword>
<dbReference type="EMBL" id="JAIZAY010000019">
    <property type="protein sequence ID" value="KAJ8023992.1"/>
    <property type="molecule type" value="Genomic_DNA"/>
</dbReference>
<keyword evidence="9 10" id="KW-0275">Fatty acid biosynthesis</keyword>
<dbReference type="OrthoDB" id="434092at2759"/>
<feature type="transmembrane region" description="Helical" evidence="10">
    <location>
        <begin position="214"/>
        <end position="232"/>
    </location>
</feature>
<keyword evidence="5 10" id="KW-0276">Fatty acid metabolism</keyword>
<feature type="transmembrane region" description="Helical" evidence="10">
    <location>
        <begin position="244"/>
        <end position="264"/>
    </location>
</feature>
<feature type="transmembrane region" description="Helical" evidence="10">
    <location>
        <begin position="119"/>
        <end position="144"/>
    </location>
</feature>
<sequence length="308" mass="36273">MAGGETRMERTDSLMERINTFLSWADEASDQRTKNWFLIESVYVTYALVALYLVIVWKGRQLMEKREPLQLKSTMMAYNFGMVVFNAYIFAELVAVTFFNPEFSLVCQTVDYSNDEKAVRLAAVCWWFFFSKILEFADTFIFILRKKNNQVSFLHVYHHATMPMLWWIGVRYVAGGASYFSATVNSFIHILMYSYYFLSALGSWIQPFLWWKRYLTSLQLIQFFLVMIHALTGLTTDCKFPRPYVYALIAYLISHIILFSNFYWQTYTKPKQKKTSSAEVSNGVDDGRRRSTGRYNLRERPRPSPKKE</sequence>
<evidence type="ECO:0000256" key="8">
    <source>
        <dbReference type="ARBA" id="ARBA00023136"/>
    </source>
</evidence>